<feature type="region of interest" description="Disordered" evidence="5">
    <location>
        <begin position="1"/>
        <end position="51"/>
    </location>
</feature>
<dbReference type="Gene3D" id="3.30.40.10">
    <property type="entry name" value="Zinc/RING finger domain, C3HC4 (zinc finger)"/>
    <property type="match status" value="1"/>
</dbReference>
<dbReference type="PROSITE" id="PS50966">
    <property type="entry name" value="ZF_SWIM"/>
    <property type="match status" value="1"/>
</dbReference>
<evidence type="ECO:0000259" key="7">
    <source>
        <dbReference type="PROSITE" id="PS50966"/>
    </source>
</evidence>
<gene>
    <name evidence="8" type="ORF">EKO27_g8562</name>
</gene>
<proteinExistence type="predicted"/>
<dbReference type="Proteomes" id="UP000286045">
    <property type="component" value="Unassembled WGS sequence"/>
</dbReference>
<dbReference type="STRING" id="363999.A0A439CWZ1"/>
<dbReference type="PROSITE" id="PS50089">
    <property type="entry name" value="ZF_RING_2"/>
    <property type="match status" value="1"/>
</dbReference>
<evidence type="ECO:0000256" key="1">
    <source>
        <dbReference type="ARBA" id="ARBA00022723"/>
    </source>
</evidence>
<name>A0A439CWZ1_9PEZI</name>
<feature type="domain" description="SWIM-type" evidence="7">
    <location>
        <begin position="102"/>
        <end position="134"/>
    </location>
</feature>
<comment type="caution">
    <text evidence="8">The sequence shown here is derived from an EMBL/GenBank/DDBJ whole genome shotgun (WGS) entry which is preliminary data.</text>
</comment>
<dbReference type="InterPro" id="IPR001841">
    <property type="entry name" value="Znf_RING"/>
</dbReference>
<evidence type="ECO:0000256" key="5">
    <source>
        <dbReference type="SAM" id="MobiDB-lite"/>
    </source>
</evidence>
<evidence type="ECO:0000259" key="6">
    <source>
        <dbReference type="PROSITE" id="PS50089"/>
    </source>
</evidence>
<evidence type="ECO:0000313" key="9">
    <source>
        <dbReference type="Proteomes" id="UP000286045"/>
    </source>
</evidence>
<dbReference type="EMBL" id="RYZI01000328">
    <property type="protein sequence ID" value="RWA06541.1"/>
    <property type="molecule type" value="Genomic_DNA"/>
</dbReference>
<dbReference type="GO" id="GO:0061630">
    <property type="term" value="F:ubiquitin protein ligase activity"/>
    <property type="evidence" value="ECO:0007669"/>
    <property type="project" value="InterPro"/>
</dbReference>
<dbReference type="GO" id="GO:0008270">
    <property type="term" value="F:zinc ion binding"/>
    <property type="evidence" value="ECO:0007669"/>
    <property type="project" value="UniProtKB-KW"/>
</dbReference>
<feature type="domain" description="RING-type" evidence="6">
    <location>
        <begin position="183"/>
        <end position="233"/>
    </location>
</feature>
<dbReference type="CDD" id="cd16494">
    <property type="entry name" value="RING-CH-C4HC3_ZSWM2"/>
    <property type="match status" value="1"/>
</dbReference>
<evidence type="ECO:0000256" key="2">
    <source>
        <dbReference type="ARBA" id="ARBA00022771"/>
    </source>
</evidence>
<dbReference type="InterPro" id="IPR039903">
    <property type="entry name" value="Zswim2"/>
</dbReference>
<dbReference type="InterPro" id="IPR007527">
    <property type="entry name" value="Znf_SWIM"/>
</dbReference>
<keyword evidence="3" id="KW-0862">Zinc</keyword>
<evidence type="ECO:0000256" key="3">
    <source>
        <dbReference type="ARBA" id="ARBA00022833"/>
    </source>
</evidence>
<evidence type="ECO:0008006" key="10">
    <source>
        <dbReference type="Google" id="ProtNLM"/>
    </source>
</evidence>
<sequence length="279" mass="31362">MSAPVSRKRKLPSTWNDDEPKSAPETKKTRKALKSEKKQNKEKKTGDEKRLRRFRAKAPTSFDVVYQRATEQRFYVLNRSRCGTSECPQEEIEITGSTGNIYKVHISQMPSCNCPHGLKGNQCKHIVFVMSRVLRARADLIYQLALLSAELREIFEAAPPIEINGENNSKSQDPNRKQIEGDCPICFAPFEDTEDTVYCRATCGQNMHKECFQMWAATKRQGTRDAVTCPMCRSPWQGDDDIVKNIKNKGIAGADGYLNVAGQLGISGMRGTPNSEPLI</sequence>
<dbReference type="Pfam" id="PF04434">
    <property type="entry name" value="SWIM"/>
    <property type="match status" value="1"/>
</dbReference>
<keyword evidence="2 4" id="KW-0863">Zinc-finger</keyword>
<keyword evidence="1" id="KW-0479">Metal-binding</keyword>
<dbReference type="Pfam" id="PF13639">
    <property type="entry name" value="zf-RING_2"/>
    <property type="match status" value="1"/>
</dbReference>
<feature type="compositionally biased region" description="Basic residues" evidence="5">
    <location>
        <begin position="1"/>
        <end position="11"/>
    </location>
</feature>
<dbReference type="PANTHER" id="PTHR21540">
    <property type="entry name" value="RING FINGER AND SWIM DOMAIN-CONTAINING PROTEIN 2"/>
    <property type="match status" value="1"/>
</dbReference>
<evidence type="ECO:0000313" key="8">
    <source>
        <dbReference type="EMBL" id="RWA06541.1"/>
    </source>
</evidence>
<dbReference type="PANTHER" id="PTHR21540:SF0">
    <property type="entry name" value="PHD FAMILY PROTEIN"/>
    <property type="match status" value="1"/>
</dbReference>
<dbReference type="InterPro" id="IPR011016">
    <property type="entry name" value="Znf_RING-CH"/>
</dbReference>
<organism evidence="8 9">
    <name type="scientific">Xylaria grammica</name>
    <dbReference type="NCBI Taxonomy" id="363999"/>
    <lineage>
        <taxon>Eukaryota</taxon>
        <taxon>Fungi</taxon>
        <taxon>Dikarya</taxon>
        <taxon>Ascomycota</taxon>
        <taxon>Pezizomycotina</taxon>
        <taxon>Sordariomycetes</taxon>
        <taxon>Xylariomycetidae</taxon>
        <taxon>Xylariales</taxon>
        <taxon>Xylariaceae</taxon>
        <taxon>Xylaria</taxon>
    </lineage>
</organism>
<keyword evidence="9" id="KW-1185">Reference proteome</keyword>
<accession>A0A439CWZ1</accession>
<evidence type="ECO:0000256" key="4">
    <source>
        <dbReference type="PROSITE-ProRule" id="PRU00175"/>
    </source>
</evidence>
<reference evidence="8 9" key="1">
    <citation type="submission" date="2018-12" db="EMBL/GenBank/DDBJ databases">
        <title>Draft genome sequence of Xylaria grammica IHI A82.</title>
        <authorList>
            <person name="Buettner E."/>
            <person name="Kellner H."/>
        </authorList>
    </citation>
    <scope>NUCLEOTIDE SEQUENCE [LARGE SCALE GENOMIC DNA]</scope>
    <source>
        <strain evidence="8 9">IHI A82</strain>
    </source>
</reference>
<dbReference type="SMART" id="SM00744">
    <property type="entry name" value="RINGv"/>
    <property type="match status" value="1"/>
</dbReference>
<feature type="compositionally biased region" description="Basic and acidic residues" evidence="5">
    <location>
        <begin position="18"/>
        <end position="50"/>
    </location>
</feature>
<dbReference type="AlphaFoldDB" id="A0A439CWZ1"/>
<protein>
    <recommendedName>
        <fullName evidence="10">Anaphase-promoting complex subunit 11</fullName>
    </recommendedName>
</protein>
<dbReference type="InterPro" id="IPR013083">
    <property type="entry name" value="Znf_RING/FYVE/PHD"/>
</dbReference>
<dbReference type="SUPFAM" id="SSF57850">
    <property type="entry name" value="RING/U-box"/>
    <property type="match status" value="1"/>
</dbReference>